<evidence type="ECO:0000256" key="13">
    <source>
        <dbReference type="ARBA" id="ARBA00022801"/>
    </source>
</evidence>
<dbReference type="PROSITE" id="PS00435">
    <property type="entry name" value="PEROXIDASE_1"/>
    <property type="match status" value="1"/>
</dbReference>
<keyword evidence="24" id="KW-0472">Membrane</keyword>
<evidence type="ECO:0000256" key="19">
    <source>
        <dbReference type="ARBA" id="ARBA00023180"/>
    </source>
</evidence>
<evidence type="ECO:0000259" key="25">
    <source>
        <dbReference type="PROSITE" id="PS50873"/>
    </source>
</evidence>
<keyword evidence="24" id="KW-1133">Transmembrane helix</keyword>
<evidence type="ECO:0000256" key="2">
    <source>
        <dbReference type="ARBA" id="ARBA00001913"/>
    </source>
</evidence>
<comment type="pathway">
    <text evidence="5">Glycan metabolism; pectin degradation; 2-dehydro-3-deoxy-D-gluconate from pectin: step 1/5.</text>
</comment>
<keyword evidence="20" id="KW-0961">Cell wall biogenesis/degradation</keyword>
<keyword evidence="12" id="KW-0479">Metal-binding</keyword>
<evidence type="ECO:0000256" key="9">
    <source>
        <dbReference type="ARBA" id="ARBA00022512"/>
    </source>
</evidence>
<dbReference type="Proteomes" id="UP001206925">
    <property type="component" value="Unassembled WGS sequence"/>
</dbReference>
<feature type="compositionally biased region" description="Polar residues" evidence="23">
    <location>
        <begin position="1226"/>
        <end position="1244"/>
    </location>
</feature>
<dbReference type="PROSITE" id="PS00436">
    <property type="entry name" value="PEROXIDASE_2"/>
    <property type="match status" value="1"/>
</dbReference>
<dbReference type="FunFam" id="2.160.20.10:FF:000001">
    <property type="entry name" value="Pectinesterase"/>
    <property type="match status" value="2"/>
</dbReference>
<keyword evidence="13" id="KW-0378">Hydrolase</keyword>
<dbReference type="NCBIfam" id="TIGR01614">
    <property type="entry name" value="PME_inhib"/>
    <property type="match status" value="2"/>
</dbReference>
<dbReference type="PANTHER" id="PTHR31707">
    <property type="entry name" value="PECTINESTERASE"/>
    <property type="match status" value="1"/>
</dbReference>
<feature type="transmembrane region" description="Helical" evidence="24">
    <location>
        <begin position="18"/>
        <end position="39"/>
    </location>
</feature>
<dbReference type="InterPro" id="IPR002016">
    <property type="entry name" value="Haem_peroxidase"/>
</dbReference>
<evidence type="ECO:0000256" key="24">
    <source>
        <dbReference type="SAM" id="Phobius"/>
    </source>
</evidence>
<dbReference type="SUPFAM" id="SSF51126">
    <property type="entry name" value="Pectin lyase-like"/>
    <property type="match status" value="2"/>
</dbReference>
<dbReference type="InterPro" id="IPR035513">
    <property type="entry name" value="Invertase/methylesterase_inhib"/>
</dbReference>
<dbReference type="Gene3D" id="1.20.140.40">
    <property type="entry name" value="Invertase/pectin methylesterase inhibitor family protein"/>
    <property type="match status" value="2"/>
</dbReference>
<dbReference type="GO" id="GO:0042744">
    <property type="term" value="P:hydrogen peroxide catabolic process"/>
    <property type="evidence" value="ECO:0007669"/>
    <property type="project" value="InterPro"/>
</dbReference>
<evidence type="ECO:0000256" key="20">
    <source>
        <dbReference type="ARBA" id="ARBA00023316"/>
    </source>
</evidence>
<dbReference type="InterPro" id="IPR018040">
    <property type="entry name" value="Pectinesterase_Tyr_AS"/>
</dbReference>
<evidence type="ECO:0000256" key="7">
    <source>
        <dbReference type="ARBA" id="ARBA00006873"/>
    </source>
</evidence>
<keyword evidence="18" id="KW-1015">Disulfide bond</keyword>
<sequence length="1367" mass="149263">MIKQLFSGVPDSGKKKSILFAVFASFLLIVSIIGIVASVKSKTKANDTQSDNIRASAAHAIVKSSCSVTLHPELCYSTISSVPNMTKKVKSLKDVIELALEKTKERVQTNKLIIKTLAARTNLTKRGKIAVHDCLEMVDGTLEELDQVIDYVKKYATKKGIRQHVEDIITYMSTTITNQETCIDGFSHAKPDKHLGESVIDSQINAGKLCSNSLALIKNMTDTDMANAELPKNTRKLTNEEDENWPKWLSVGDRRLLQSGNVRPNVVVAADGSGDFRTISEAVEAAPSKSANRYVIRIKAGVYRENVDVPSSKTKLMFLGDGQTKTIVTASRSVGGDSTTFESATVAAVGAGFLARGITFQNTAGPENEQAVALRVGSDRSAFYKCGMIAYQDTLYVHSNRQFYVNCYIAGTIDFIFGNAAAVLQNCDINARRPGPNQKNMVTAQGRTDPNQNTGIVIQKSRIGATSDLKPVQGTFPTYLGRPWKEHSRTVVMQTTIGNVIHPNGWYPWKGDYALDTLYYAEYQNKGAGASTSNRVKWRGVKVITNAEEARGFTPGNFINGDSGLSSSYYDRVCPEALPTIKRVVEDALAQERRMGASLLRLHFHDCFVNLGGPSWKVKLGRRDSTTASRAAANANIPAPSMDLPALIKNFENQGLDEEDLVVLSGAHTLGFAQCRTFRPRIYSDTNIDPAFASHVQTNCPQVGGDSTLAPLDPTPSSFDVKYFTNLVSKKGLLNSDQALFSGGETAELVSKYSGNHEEFWEDFAESMIKMGDIKPLTGNRGEIRNNCRKQLFARVAGVPDSGTKKKIFFAVFASILVIAAPIGVVAGVNSKTTHTGHTPSDNIRASSAHAIVRSSCSVTLHPDLCYSTLSSVPDMTAKVKTSKDVIELALNQTKERVQRNKLIINKLTARTNLTKREKIALHDCLEMVDDTLEELDEVIGFLKTYPTKKGIRRRVVDDMITFMSATITNQETCIDGFSHGKHERAFRESLIDSETNARKMCSNSLALIKNMTDTDMADQVKMNKRKLMNEGDDKWPEWLSTGDRRLLQSGTVTPNVVVAADGSGDFTTISAAVAAAPNRSSTRYVIGVAAGVYRENVDIPSSKRNLMFLGAGRTSTIITANRSVAGGTTTFNSATVAAVGAGFLARDITFQNTAGPSGQQAVALRVGSDLSAFYRCSMIAYQDTLYVHSNRQFYVNCYIAGTVDFIFGNAATVLQDCDIRARRPNPNQRNMVTAQGRSDPNQNTGIVIQRSKIGATDDLLAVQASFRSYLGRPWRNFSRTVVMQSEISNVIDPAGWFPWDGDFALATLYYGEYQNTGAGADTSNRVTWPGYRVITNATEAQGFTVGNFIDGGDWLGNTGFPFSLGL</sequence>
<dbReference type="InterPro" id="IPR011050">
    <property type="entry name" value="Pectin_lyase_fold/virulence"/>
</dbReference>
<dbReference type="Gene3D" id="2.160.20.10">
    <property type="entry name" value="Single-stranded right-handed beta-helix, Pectin lyase-like"/>
    <property type="match status" value="2"/>
</dbReference>
<dbReference type="GO" id="GO:0046872">
    <property type="term" value="F:metal ion binding"/>
    <property type="evidence" value="ECO:0007669"/>
    <property type="project" value="UniProtKB-KW"/>
</dbReference>
<evidence type="ECO:0000256" key="22">
    <source>
        <dbReference type="PROSITE-ProRule" id="PRU10040"/>
    </source>
</evidence>
<dbReference type="InterPro" id="IPR006501">
    <property type="entry name" value="Pectinesterase_inhib_dom"/>
</dbReference>
<evidence type="ECO:0000256" key="16">
    <source>
        <dbReference type="ARBA" id="ARBA00023004"/>
    </source>
</evidence>
<proteinExistence type="inferred from homology"/>
<dbReference type="GO" id="GO:0006979">
    <property type="term" value="P:response to oxidative stress"/>
    <property type="evidence" value="ECO:0007669"/>
    <property type="project" value="InterPro"/>
</dbReference>
<dbReference type="FunFam" id="1.10.420.10:FF:000001">
    <property type="entry name" value="Peroxidase"/>
    <property type="match status" value="1"/>
</dbReference>
<dbReference type="InterPro" id="IPR033905">
    <property type="entry name" value="Secretory_peroxidase"/>
</dbReference>
<dbReference type="SMART" id="SM00856">
    <property type="entry name" value="PMEI"/>
    <property type="match status" value="2"/>
</dbReference>
<dbReference type="InterPro" id="IPR010255">
    <property type="entry name" value="Haem_peroxidase_sf"/>
</dbReference>
<dbReference type="GO" id="GO:0030599">
    <property type="term" value="F:pectinesterase activity"/>
    <property type="evidence" value="ECO:0007669"/>
    <property type="project" value="UniProtKB-EC"/>
</dbReference>
<gene>
    <name evidence="26" type="ORF">M8C21_030407</name>
</gene>
<evidence type="ECO:0000256" key="12">
    <source>
        <dbReference type="ARBA" id="ARBA00022723"/>
    </source>
</evidence>
<evidence type="ECO:0000256" key="8">
    <source>
        <dbReference type="ARBA" id="ARBA00007786"/>
    </source>
</evidence>
<comment type="caution">
    <text evidence="26">The sequence shown here is derived from an EMBL/GenBank/DDBJ whole genome shotgun (WGS) entry which is preliminary data.</text>
</comment>
<evidence type="ECO:0000256" key="1">
    <source>
        <dbReference type="ARBA" id="ARBA00000189"/>
    </source>
</evidence>
<dbReference type="PROSITE" id="PS50873">
    <property type="entry name" value="PEROXIDASE_4"/>
    <property type="match status" value="1"/>
</dbReference>
<comment type="catalytic activity">
    <reaction evidence="1">
        <text>2 a phenolic donor + H2O2 = 2 a phenolic radical donor + 2 H2O</text>
        <dbReference type="Rhea" id="RHEA:56136"/>
        <dbReference type="ChEBI" id="CHEBI:15377"/>
        <dbReference type="ChEBI" id="CHEBI:16240"/>
        <dbReference type="ChEBI" id="CHEBI:139520"/>
        <dbReference type="ChEBI" id="CHEBI:139521"/>
        <dbReference type="EC" id="1.11.1.7"/>
    </reaction>
</comment>
<dbReference type="InterPro" id="IPR012334">
    <property type="entry name" value="Pectin_lyas_fold"/>
</dbReference>
<dbReference type="SUPFAM" id="SSF48113">
    <property type="entry name" value="Heme-dependent peroxidases"/>
    <property type="match status" value="1"/>
</dbReference>
<keyword evidence="16" id="KW-0408">Iron</keyword>
<keyword evidence="9" id="KW-0134">Cell wall</keyword>
<feature type="region of interest" description="Disordered" evidence="23">
    <location>
        <begin position="1225"/>
        <end position="1244"/>
    </location>
</feature>
<evidence type="ECO:0000256" key="3">
    <source>
        <dbReference type="ARBA" id="ARBA00001970"/>
    </source>
</evidence>
<evidence type="ECO:0000256" key="23">
    <source>
        <dbReference type="SAM" id="MobiDB-lite"/>
    </source>
</evidence>
<dbReference type="CDD" id="cd15798">
    <property type="entry name" value="PMEI-like_3"/>
    <property type="match status" value="2"/>
</dbReference>
<evidence type="ECO:0000313" key="27">
    <source>
        <dbReference type="Proteomes" id="UP001206925"/>
    </source>
</evidence>
<dbReference type="GO" id="GO:0004857">
    <property type="term" value="F:enzyme inhibitor activity"/>
    <property type="evidence" value="ECO:0007669"/>
    <property type="project" value="InterPro"/>
</dbReference>
<dbReference type="Pfam" id="PF04043">
    <property type="entry name" value="PMEI"/>
    <property type="match status" value="2"/>
</dbReference>
<dbReference type="GO" id="GO:0042545">
    <property type="term" value="P:cell wall modification"/>
    <property type="evidence" value="ECO:0007669"/>
    <property type="project" value="InterPro"/>
</dbReference>
<comment type="similarity">
    <text evidence="7">Belongs to the peroxidase family. Ascorbate peroxidase subfamily.</text>
</comment>
<evidence type="ECO:0000256" key="15">
    <source>
        <dbReference type="ARBA" id="ARBA00023002"/>
    </source>
</evidence>
<dbReference type="PROSITE" id="PS00503">
    <property type="entry name" value="PECTINESTERASE_2"/>
    <property type="match status" value="2"/>
</dbReference>
<dbReference type="CDD" id="cd00693">
    <property type="entry name" value="secretory_peroxidase"/>
    <property type="match status" value="1"/>
</dbReference>
<protein>
    <recommendedName>
        <fullName evidence="25">Plant heme peroxidase family profile domain-containing protein</fullName>
    </recommendedName>
</protein>
<evidence type="ECO:0000256" key="14">
    <source>
        <dbReference type="ARBA" id="ARBA00022837"/>
    </source>
</evidence>
<name>A0AAD5GBL4_AMBAR</name>
<feature type="domain" description="Plant heme peroxidase family profile" evidence="25">
    <location>
        <begin position="576"/>
        <end position="792"/>
    </location>
</feature>
<accession>A0AAD5GBL4</accession>
<evidence type="ECO:0000256" key="21">
    <source>
        <dbReference type="ARBA" id="ARBA00047928"/>
    </source>
</evidence>
<feature type="active site" evidence="22">
    <location>
        <position position="1205"/>
    </location>
</feature>
<keyword evidence="14" id="KW-0106">Calcium</keyword>
<comment type="cofactor">
    <cofactor evidence="3">
        <name>heme b</name>
        <dbReference type="ChEBI" id="CHEBI:60344"/>
    </cofactor>
</comment>
<dbReference type="SUPFAM" id="SSF101148">
    <property type="entry name" value="Plant invertase/pectin methylesterase inhibitor"/>
    <property type="match status" value="2"/>
</dbReference>
<dbReference type="PRINTS" id="PR00458">
    <property type="entry name" value="PEROXIDASE"/>
</dbReference>
<evidence type="ECO:0000256" key="11">
    <source>
        <dbReference type="ARBA" id="ARBA00022617"/>
    </source>
</evidence>
<keyword evidence="24" id="KW-0812">Transmembrane</keyword>
<keyword evidence="19" id="KW-0325">Glycoprotein</keyword>
<comment type="catalytic activity">
    <reaction evidence="21">
        <text>[(1-&gt;4)-alpha-D-galacturonosyl methyl ester](n) + n H2O = [(1-&gt;4)-alpha-D-galacturonosyl](n) + n methanol + n H(+)</text>
        <dbReference type="Rhea" id="RHEA:22380"/>
        <dbReference type="Rhea" id="RHEA-COMP:14570"/>
        <dbReference type="Rhea" id="RHEA-COMP:14573"/>
        <dbReference type="ChEBI" id="CHEBI:15377"/>
        <dbReference type="ChEBI" id="CHEBI:15378"/>
        <dbReference type="ChEBI" id="CHEBI:17790"/>
        <dbReference type="ChEBI" id="CHEBI:140522"/>
        <dbReference type="ChEBI" id="CHEBI:140523"/>
        <dbReference type="EC" id="3.1.1.11"/>
    </reaction>
</comment>
<comment type="similarity">
    <text evidence="8">In the C-terminal section; belongs to the pectinesterase family.</text>
</comment>
<comment type="subcellular location">
    <subcellularLocation>
        <location evidence="4">Secreted</location>
        <location evidence="4">Cell wall</location>
    </subcellularLocation>
</comment>
<comment type="cofactor">
    <cofactor evidence="2">
        <name>Ca(2+)</name>
        <dbReference type="ChEBI" id="CHEBI:29108"/>
    </cofactor>
</comment>
<keyword evidence="9" id="KW-0964">Secreted</keyword>
<dbReference type="InterPro" id="IPR033131">
    <property type="entry name" value="Pectinesterase_Asp_AS"/>
</dbReference>
<dbReference type="GO" id="GO:0140825">
    <property type="term" value="F:lactoperoxidase activity"/>
    <property type="evidence" value="ECO:0007669"/>
    <property type="project" value="UniProtKB-EC"/>
</dbReference>
<dbReference type="InterPro" id="IPR000070">
    <property type="entry name" value="Pectinesterase_cat"/>
</dbReference>
<dbReference type="PROSITE" id="PS00800">
    <property type="entry name" value="PECTINESTERASE_1"/>
    <property type="match status" value="1"/>
</dbReference>
<keyword evidence="15" id="KW-0560">Oxidoreductase</keyword>
<dbReference type="InterPro" id="IPR019794">
    <property type="entry name" value="Peroxidases_AS"/>
</dbReference>
<comment type="similarity">
    <text evidence="6">In the N-terminal section; belongs to the PMEI family.</text>
</comment>
<evidence type="ECO:0000256" key="18">
    <source>
        <dbReference type="ARBA" id="ARBA00023157"/>
    </source>
</evidence>
<dbReference type="Pfam" id="PF01095">
    <property type="entry name" value="Pectinesterase"/>
    <property type="match status" value="2"/>
</dbReference>
<feature type="active site" evidence="22">
    <location>
        <position position="414"/>
    </location>
</feature>
<keyword evidence="11" id="KW-0349">Heme</keyword>
<evidence type="ECO:0000256" key="6">
    <source>
        <dbReference type="ARBA" id="ARBA00006027"/>
    </source>
</evidence>
<dbReference type="EMBL" id="JAMZMK010009383">
    <property type="protein sequence ID" value="KAI7736062.1"/>
    <property type="molecule type" value="Genomic_DNA"/>
</dbReference>
<evidence type="ECO:0000256" key="4">
    <source>
        <dbReference type="ARBA" id="ARBA00004191"/>
    </source>
</evidence>
<evidence type="ECO:0000256" key="17">
    <source>
        <dbReference type="ARBA" id="ARBA00023085"/>
    </source>
</evidence>
<evidence type="ECO:0000313" key="26">
    <source>
        <dbReference type="EMBL" id="KAI7736062.1"/>
    </source>
</evidence>
<evidence type="ECO:0000256" key="10">
    <source>
        <dbReference type="ARBA" id="ARBA00022559"/>
    </source>
</evidence>
<evidence type="ECO:0000256" key="5">
    <source>
        <dbReference type="ARBA" id="ARBA00005184"/>
    </source>
</evidence>
<dbReference type="InterPro" id="IPR019793">
    <property type="entry name" value="Peroxidases_heam-ligand_BS"/>
</dbReference>
<organism evidence="26 27">
    <name type="scientific">Ambrosia artemisiifolia</name>
    <name type="common">Common ragweed</name>
    <dbReference type="NCBI Taxonomy" id="4212"/>
    <lineage>
        <taxon>Eukaryota</taxon>
        <taxon>Viridiplantae</taxon>
        <taxon>Streptophyta</taxon>
        <taxon>Embryophyta</taxon>
        <taxon>Tracheophyta</taxon>
        <taxon>Spermatophyta</taxon>
        <taxon>Magnoliopsida</taxon>
        <taxon>eudicotyledons</taxon>
        <taxon>Gunneridae</taxon>
        <taxon>Pentapetalae</taxon>
        <taxon>asterids</taxon>
        <taxon>campanulids</taxon>
        <taxon>Asterales</taxon>
        <taxon>Asteraceae</taxon>
        <taxon>Asteroideae</taxon>
        <taxon>Heliantheae alliance</taxon>
        <taxon>Heliantheae</taxon>
        <taxon>Ambrosia</taxon>
    </lineage>
</organism>
<reference evidence="26" key="1">
    <citation type="submission" date="2022-06" db="EMBL/GenBank/DDBJ databases">
        <title>Uncovering the hologenomic basis of an extraordinary plant invasion.</title>
        <authorList>
            <person name="Bieker V.C."/>
            <person name="Martin M.D."/>
            <person name="Gilbert T."/>
            <person name="Hodgins K."/>
            <person name="Battlay P."/>
            <person name="Petersen B."/>
            <person name="Wilson J."/>
        </authorList>
    </citation>
    <scope>NUCLEOTIDE SEQUENCE</scope>
    <source>
        <strain evidence="26">AA19_3_7</strain>
        <tissue evidence="26">Leaf</tissue>
    </source>
</reference>
<keyword evidence="10" id="KW-0575">Peroxidase</keyword>
<dbReference type="FunFam" id="1.20.140.40:FF:000010">
    <property type="entry name" value="Pectinesterase"/>
    <property type="match status" value="2"/>
</dbReference>
<keyword evidence="17" id="KW-0063">Aspartyl esterase</keyword>
<dbReference type="Gene3D" id="1.10.520.10">
    <property type="match status" value="1"/>
</dbReference>
<keyword evidence="27" id="KW-1185">Reference proteome</keyword>
<dbReference type="GO" id="GO:0020037">
    <property type="term" value="F:heme binding"/>
    <property type="evidence" value="ECO:0007669"/>
    <property type="project" value="InterPro"/>
</dbReference>
<dbReference type="Pfam" id="PF00141">
    <property type="entry name" value="peroxidase"/>
    <property type="match status" value="1"/>
</dbReference>
<dbReference type="Gene3D" id="1.10.420.10">
    <property type="entry name" value="Peroxidase, domain 2"/>
    <property type="match status" value="1"/>
</dbReference>